<feature type="transmembrane region" description="Helical" evidence="1">
    <location>
        <begin position="12"/>
        <end position="38"/>
    </location>
</feature>
<gene>
    <name evidence="2" type="ORF">LCGC14_1292420</name>
</gene>
<comment type="caution">
    <text evidence="2">The sequence shown here is derived from an EMBL/GenBank/DDBJ whole genome shotgun (WGS) entry which is preliminary data.</text>
</comment>
<keyword evidence="1" id="KW-0812">Transmembrane</keyword>
<keyword evidence="1" id="KW-1133">Transmembrane helix</keyword>
<keyword evidence="1" id="KW-0472">Membrane</keyword>
<sequence>MEKKLNIWAYVKWLWGFSPVAWLIILSIFVVVLVGLIYSGFLAFITGGLALIVWLIGVGIYDSWDEIEGYMRKWWQEKPK</sequence>
<dbReference type="EMBL" id="LAZR01007462">
    <property type="protein sequence ID" value="KKM85113.1"/>
    <property type="molecule type" value="Genomic_DNA"/>
</dbReference>
<dbReference type="AlphaFoldDB" id="A0A0F9KTR3"/>
<accession>A0A0F9KTR3</accession>
<protein>
    <submittedName>
        <fullName evidence="2">Uncharacterized protein</fullName>
    </submittedName>
</protein>
<evidence type="ECO:0000256" key="1">
    <source>
        <dbReference type="SAM" id="Phobius"/>
    </source>
</evidence>
<organism evidence="2">
    <name type="scientific">marine sediment metagenome</name>
    <dbReference type="NCBI Taxonomy" id="412755"/>
    <lineage>
        <taxon>unclassified sequences</taxon>
        <taxon>metagenomes</taxon>
        <taxon>ecological metagenomes</taxon>
    </lineage>
</organism>
<reference evidence="2" key="1">
    <citation type="journal article" date="2015" name="Nature">
        <title>Complex archaea that bridge the gap between prokaryotes and eukaryotes.</title>
        <authorList>
            <person name="Spang A."/>
            <person name="Saw J.H."/>
            <person name="Jorgensen S.L."/>
            <person name="Zaremba-Niedzwiedzka K."/>
            <person name="Martijn J."/>
            <person name="Lind A.E."/>
            <person name="van Eijk R."/>
            <person name="Schleper C."/>
            <person name="Guy L."/>
            <person name="Ettema T.J."/>
        </authorList>
    </citation>
    <scope>NUCLEOTIDE SEQUENCE</scope>
</reference>
<name>A0A0F9KTR3_9ZZZZ</name>
<evidence type="ECO:0000313" key="2">
    <source>
        <dbReference type="EMBL" id="KKM85113.1"/>
    </source>
</evidence>
<proteinExistence type="predicted"/>
<feature type="transmembrane region" description="Helical" evidence="1">
    <location>
        <begin position="44"/>
        <end position="64"/>
    </location>
</feature>